<protein>
    <submittedName>
        <fullName evidence="1">Uncharacterized protein</fullName>
    </submittedName>
</protein>
<reference evidence="1" key="1">
    <citation type="journal article" date="2019" name="bioRxiv">
        <title>The Genome of the Zebra Mussel, Dreissena polymorpha: A Resource for Invasive Species Research.</title>
        <authorList>
            <person name="McCartney M.A."/>
            <person name="Auch B."/>
            <person name="Kono T."/>
            <person name="Mallez S."/>
            <person name="Zhang Y."/>
            <person name="Obille A."/>
            <person name="Becker A."/>
            <person name="Abrahante J.E."/>
            <person name="Garbe J."/>
            <person name="Badalamenti J.P."/>
            <person name="Herman A."/>
            <person name="Mangelson H."/>
            <person name="Liachko I."/>
            <person name="Sullivan S."/>
            <person name="Sone E.D."/>
            <person name="Koren S."/>
            <person name="Silverstein K.A.T."/>
            <person name="Beckman K.B."/>
            <person name="Gohl D.M."/>
        </authorList>
    </citation>
    <scope>NUCLEOTIDE SEQUENCE</scope>
    <source>
        <strain evidence="1">Duluth1</strain>
        <tissue evidence="1">Whole animal</tissue>
    </source>
</reference>
<name>A0A9D4DDQ2_DREPO</name>
<comment type="caution">
    <text evidence="1">The sequence shown here is derived from an EMBL/GenBank/DDBJ whole genome shotgun (WGS) entry which is preliminary data.</text>
</comment>
<accession>A0A9D4DDQ2</accession>
<sequence>MDTLDIITNQETVDYIINKESKEEIKFLKIQRHQEHRQVHLRKQTERTQYAPGVKDGEDLAITIDVDGPFVRLECKKDKFLILYDACETIQGILTTCEQDLGAPALLDDKLCSLMSADSIHVYTTENLLHHFNSDAMEDQGISANSVVASINQTSTFALIVVKDDMCEAIVNALKNSDIRNSGFLIVGNIKELPVIPNVFTSITQSEKIIKEADYVLERCAFGILKTAFINLQDFESSRPLSELENASLHEVYDQIKAYFKDSSIPGTECPDIQPQNFEYPKNIDLAIEVIKSIPVIIGCVKRRGRLQIYIEANAPDFNVEENIRRELNIYEVREYDFVYRTVKHLFSSGDSAFGGRGTLGGIREEDKIT</sequence>
<evidence type="ECO:0000313" key="2">
    <source>
        <dbReference type="Proteomes" id="UP000828390"/>
    </source>
</evidence>
<proteinExistence type="predicted"/>
<gene>
    <name evidence="1" type="ORF">DPMN_181189</name>
</gene>
<dbReference type="EMBL" id="JAIWYP010000010">
    <property type="protein sequence ID" value="KAH3746773.1"/>
    <property type="molecule type" value="Genomic_DNA"/>
</dbReference>
<dbReference type="AlphaFoldDB" id="A0A9D4DDQ2"/>
<keyword evidence="2" id="KW-1185">Reference proteome</keyword>
<organism evidence="1 2">
    <name type="scientific">Dreissena polymorpha</name>
    <name type="common">Zebra mussel</name>
    <name type="synonym">Mytilus polymorpha</name>
    <dbReference type="NCBI Taxonomy" id="45954"/>
    <lineage>
        <taxon>Eukaryota</taxon>
        <taxon>Metazoa</taxon>
        <taxon>Spiralia</taxon>
        <taxon>Lophotrochozoa</taxon>
        <taxon>Mollusca</taxon>
        <taxon>Bivalvia</taxon>
        <taxon>Autobranchia</taxon>
        <taxon>Heteroconchia</taxon>
        <taxon>Euheterodonta</taxon>
        <taxon>Imparidentia</taxon>
        <taxon>Neoheterodontei</taxon>
        <taxon>Myida</taxon>
        <taxon>Dreissenoidea</taxon>
        <taxon>Dreissenidae</taxon>
        <taxon>Dreissena</taxon>
    </lineage>
</organism>
<dbReference type="OrthoDB" id="10671065at2759"/>
<evidence type="ECO:0000313" key="1">
    <source>
        <dbReference type="EMBL" id="KAH3746773.1"/>
    </source>
</evidence>
<reference evidence="1" key="2">
    <citation type="submission" date="2020-11" db="EMBL/GenBank/DDBJ databases">
        <authorList>
            <person name="McCartney M.A."/>
            <person name="Auch B."/>
            <person name="Kono T."/>
            <person name="Mallez S."/>
            <person name="Becker A."/>
            <person name="Gohl D.M."/>
            <person name="Silverstein K.A.T."/>
            <person name="Koren S."/>
            <person name="Bechman K.B."/>
            <person name="Herman A."/>
            <person name="Abrahante J.E."/>
            <person name="Garbe J."/>
        </authorList>
    </citation>
    <scope>NUCLEOTIDE SEQUENCE</scope>
    <source>
        <strain evidence="1">Duluth1</strain>
        <tissue evidence="1">Whole animal</tissue>
    </source>
</reference>
<dbReference type="Proteomes" id="UP000828390">
    <property type="component" value="Unassembled WGS sequence"/>
</dbReference>